<sequence length="56" mass="6587">MLAQGCAFVFVCLPPSHPLLYEWIADFERTGQIPTRVSTRWTGKQRLTDTYRWLND</sequence>
<evidence type="ECO:0000313" key="1">
    <source>
        <dbReference type="EMBL" id="KFB73711.1"/>
    </source>
</evidence>
<accession>A0A080LYA0</accession>
<protein>
    <submittedName>
        <fullName evidence="1">Uncharacterized protein</fullName>
    </submittedName>
</protein>
<dbReference type="AlphaFoldDB" id="A0A080LYA0"/>
<evidence type="ECO:0000313" key="2">
    <source>
        <dbReference type="Proteomes" id="UP000020077"/>
    </source>
</evidence>
<proteinExistence type="predicted"/>
<dbReference type="EMBL" id="JDVG02000178">
    <property type="protein sequence ID" value="KFB73711.1"/>
    <property type="molecule type" value="Genomic_DNA"/>
</dbReference>
<gene>
    <name evidence="1" type="ORF">AW09_001032</name>
</gene>
<dbReference type="Proteomes" id="UP000020077">
    <property type="component" value="Unassembled WGS sequence"/>
</dbReference>
<reference evidence="1 2" key="1">
    <citation type="submission" date="2014-02" db="EMBL/GenBank/DDBJ databases">
        <title>Expanding our view of genomic diversity in Candidatus Accumulibacter clades.</title>
        <authorList>
            <person name="Skennerton C.T."/>
            <person name="Barr J.J."/>
            <person name="Slater F.R."/>
            <person name="Bond P.L."/>
            <person name="Tyson G.W."/>
        </authorList>
    </citation>
    <scope>NUCLEOTIDE SEQUENCE [LARGE SCALE GENOMIC DNA]</scope>
    <source>
        <strain evidence="2">BA-91</strain>
    </source>
</reference>
<comment type="caution">
    <text evidence="1">The sequence shown here is derived from an EMBL/GenBank/DDBJ whole genome shotgun (WGS) entry which is preliminary data.</text>
</comment>
<name>A0A080LYA0_9PROT</name>
<organism evidence="1 2">
    <name type="scientific">Candidatus Accumulibacter phosphatis</name>
    <dbReference type="NCBI Taxonomy" id="327160"/>
    <lineage>
        <taxon>Bacteria</taxon>
        <taxon>Pseudomonadati</taxon>
        <taxon>Pseudomonadota</taxon>
        <taxon>Betaproteobacteria</taxon>
        <taxon>Candidatus Accumulibacter</taxon>
    </lineage>
</organism>